<accession>A0A8S2R8L3</accession>
<gene>
    <name evidence="8" type="ORF">OVA965_LOCUS30021</name>
    <name evidence="9" type="ORF">TMI583_LOCUS30816</name>
</gene>
<comment type="similarity">
    <text evidence="2 7">Belongs to the tetraspanin (TM4SF) family.</text>
</comment>
<evidence type="ECO:0000313" key="9">
    <source>
        <dbReference type="EMBL" id="CAF4145308.1"/>
    </source>
</evidence>
<dbReference type="CDD" id="cd03127">
    <property type="entry name" value="tetraspanin_LEL"/>
    <property type="match status" value="1"/>
</dbReference>
<evidence type="ECO:0000256" key="4">
    <source>
        <dbReference type="ARBA" id="ARBA00022989"/>
    </source>
</evidence>
<evidence type="ECO:0000256" key="5">
    <source>
        <dbReference type="ARBA" id="ARBA00023136"/>
    </source>
</evidence>
<evidence type="ECO:0000313" key="8">
    <source>
        <dbReference type="EMBL" id="CAF1333983.1"/>
    </source>
</evidence>
<evidence type="ECO:0000256" key="1">
    <source>
        <dbReference type="ARBA" id="ARBA00004141"/>
    </source>
</evidence>
<evidence type="ECO:0000313" key="10">
    <source>
        <dbReference type="Proteomes" id="UP000682733"/>
    </source>
</evidence>
<keyword evidence="6" id="KW-1015">Disulfide bond</keyword>
<comment type="subcellular location">
    <subcellularLocation>
        <location evidence="1 7">Membrane</location>
        <topology evidence="1 7">Multi-pass membrane protein</topology>
    </subcellularLocation>
</comment>
<evidence type="ECO:0000256" key="6">
    <source>
        <dbReference type="PIRSR" id="PIRSR002419-1"/>
    </source>
</evidence>
<evidence type="ECO:0000256" key="7">
    <source>
        <dbReference type="RuleBase" id="RU361218"/>
    </source>
</evidence>
<keyword evidence="5 7" id="KW-0472">Membrane</keyword>
<feature type="disulfide bond" evidence="6">
    <location>
        <begin position="162"/>
        <end position="181"/>
    </location>
</feature>
<feature type="non-terminal residue" evidence="9">
    <location>
        <position position="1"/>
    </location>
</feature>
<keyword evidence="4 7" id="KW-1133">Transmembrane helix</keyword>
<dbReference type="PANTHER" id="PTHR19282">
    <property type="entry name" value="TETRASPANIN"/>
    <property type="match status" value="1"/>
</dbReference>
<evidence type="ECO:0000256" key="2">
    <source>
        <dbReference type="ARBA" id="ARBA00006840"/>
    </source>
</evidence>
<feature type="transmembrane region" description="Helical" evidence="7">
    <location>
        <begin position="97"/>
        <end position="121"/>
    </location>
</feature>
<dbReference type="PRINTS" id="PR00259">
    <property type="entry name" value="TMFOUR"/>
</dbReference>
<feature type="transmembrane region" description="Helical" evidence="7">
    <location>
        <begin position="67"/>
        <end position="90"/>
    </location>
</feature>
<proteinExistence type="inferred from homology"/>
<dbReference type="Pfam" id="PF00335">
    <property type="entry name" value="Tetraspanin"/>
    <property type="match status" value="1"/>
</dbReference>
<protein>
    <recommendedName>
        <fullName evidence="7">Tetraspanin</fullName>
    </recommendedName>
</protein>
<dbReference type="Gene3D" id="1.10.1450.10">
    <property type="entry name" value="Tetraspanin"/>
    <property type="match status" value="1"/>
</dbReference>
<dbReference type="AlphaFoldDB" id="A0A8S2R8L3"/>
<keyword evidence="3 7" id="KW-0812">Transmembrane</keyword>
<feature type="transmembrane region" description="Helical" evidence="7">
    <location>
        <begin position="207"/>
        <end position="233"/>
    </location>
</feature>
<feature type="disulfide bond" evidence="6">
    <location>
        <begin position="161"/>
        <end position="193"/>
    </location>
</feature>
<dbReference type="GO" id="GO:0005886">
    <property type="term" value="C:plasma membrane"/>
    <property type="evidence" value="ECO:0007669"/>
    <property type="project" value="TreeGrafter"/>
</dbReference>
<dbReference type="InterPro" id="IPR008952">
    <property type="entry name" value="Tetraspanin_EC2_sf"/>
</dbReference>
<sequence>SKKKNMAFSCGVKFSRALLFFLNLIFLIFGIVLLGFGIFIKTDKDFKTILTTLFKTTDVEGSAIRSLAYIMIIVGVITVIIAGFGFMGALWKNRCFLYMYAVILAILIIAELVGFILAFWYKGKLEEVYNNDLLEVFNKAYTKNETDTQKAIESIEERFKCCGISGPNDYTKLNLTVPSACFICGGPQTCTGCASKIIDFLKDKLPIFGGILGGFLLIEIFGVVSAISLGVAISHSPDRYSS</sequence>
<dbReference type="Proteomes" id="UP000677228">
    <property type="component" value="Unassembled WGS sequence"/>
</dbReference>
<dbReference type="EMBL" id="CAJOBA010043174">
    <property type="protein sequence ID" value="CAF4145308.1"/>
    <property type="molecule type" value="Genomic_DNA"/>
</dbReference>
<feature type="transmembrane region" description="Helical" evidence="7">
    <location>
        <begin position="20"/>
        <end position="40"/>
    </location>
</feature>
<comment type="caution">
    <text evidence="9">The sequence shown here is derived from an EMBL/GenBank/DDBJ whole genome shotgun (WGS) entry which is preliminary data.</text>
</comment>
<dbReference type="InterPro" id="IPR018499">
    <property type="entry name" value="Tetraspanin/Peripherin"/>
</dbReference>
<dbReference type="EMBL" id="CAJNOK010021551">
    <property type="protein sequence ID" value="CAF1333983.1"/>
    <property type="molecule type" value="Genomic_DNA"/>
</dbReference>
<dbReference type="InterPro" id="IPR000301">
    <property type="entry name" value="Tetraspanin_animals"/>
</dbReference>
<reference evidence="9" key="1">
    <citation type="submission" date="2021-02" db="EMBL/GenBank/DDBJ databases">
        <authorList>
            <person name="Nowell W R."/>
        </authorList>
    </citation>
    <scope>NUCLEOTIDE SEQUENCE</scope>
</reference>
<organism evidence="9 10">
    <name type="scientific">Didymodactylos carnosus</name>
    <dbReference type="NCBI Taxonomy" id="1234261"/>
    <lineage>
        <taxon>Eukaryota</taxon>
        <taxon>Metazoa</taxon>
        <taxon>Spiralia</taxon>
        <taxon>Gnathifera</taxon>
        <taxon>Rotifera</taxon>
        <taxon>Eurotatoria</taxon>
        <taxon>Bdelloidea</taxon>
        <taxon>Philodinida</taxon>
        <taxon>Philodinidae</taxon>
        <taxon>Didymodactylos</taxon>
    </lineage>
</organism>
<dbReference type="Proteomes" id="UP000682733">
    <property type="component" value="Unassembled WGS sequence"/>
</dbReference>
<name>A0A8S2R8L3_9BILA</name>
<dbReference type="PIRSF" id="PIRSF002419">
    <property type="entry name" value="Tetraspanin"/>
    <property type="match status" value="1"/>
</dbReference>
<dbReference type="PANTHER" id="PTHR19282:SF544">
    <property type="entry name" value="TETRASPANIN"/>
    <property type="match status" value="1"/>
</dbReference>
<dbReference type="SUPFAM" id="SSF48652">
    <property type="entry name" value="Tetraspanin"/>
    <property type="match status" value="1"/>
</dbReference>
<evidence type="ECO:0000256" key="3">
    <source>
        <dbReference type="ARBA" id="ARBA00022692"/>
    </source>
</evidence>